<dbReference type="InterPro" id="IPR027417">
    <property type="entry name" value="P-loop_NTPase"/>
</dbReference>
<evidence type="ECO:0000256" key="3">
    <source>
        <dbReference type="ARBA" id="ARBA00022741"/>
    </source>
</evidence>
<evidence type="ECO:0000256" key="6">
    <source>
        <dbReference type="ARBA" id="ARBA00022806"/>
    </source>
</evidence>
<evidence type="ECO:0000256" key="7">
    <source>
        <dbReference type="ARBA" id="ARBA00022840"/>
    </source>
</evidence>
<dbReference type="NCBIfam" id="NF008168">
    <property type="entry name" value="PRK10917.2-2"/>
    <property type="match status" value="1"/>
</dbReference>
<dbReference type="InterPro" id="IPR011545">
    <property type="entry name" value="DEAD/DEAH_box_helicase_dom"/>
</dbReference>
<evidence type="ECO:0000256" key="13">
    <source>
        <dbReference type="ARBA" id="ARBA00034808"/>
    </source>
</evidence>
<dbReference type="PANTHER" id="PTHR47964:SF1">
    <property type="entry name" value="ATP-DEPENDENT DNA HELICASE HOMOLOG RECG, CHLOROPLASTIC"/>
    <property type="match status" value="1"/>
</dbReference>
<evidence type="ECO:0000256" key="10">
    <source>
        <dbReference type="ARBA" id="ARBA00023204"/>
    </source>
</evidence>
<accession>A0A1F6TTI0</accession>
<sequence>MEKRIRGLDSAFRIPHSAFETDIAALSITALKGVGPKLKDKLARLGLDTVQDVLFHLPFRYQDRTRLRPIGGLVPGQEAVVVAQVELADIVYRGRRSLVVRVADGTGHLILRFFHFSAAQKENLTRGRTLKLFGEAREGPMGLEIVHPEYELIGEGASPKADEHLTPVYPATTGLHQLSLRKLTQKALDGYLEHIPEWLPQEILAPLKLPTLQEALAYVHRPPPGAPVQTLEAGTHPAQQRLAFEEMLAFHLSLKRLRARMQRHAAPKLDGAGKLTQALLHSLPFAPTGAQRRVIGEIARDLGQPYPMQRLVQGDVGSGKTLVAAAACLTAIESGFQAAVMAPTELLAEQHRHNFTRWLAPLGIEAALLSGKLNARSRRAALAGVREGRARLAVGTHALFQDEVEFEKLGLIVVDEQHRFGVHQRLLLREKGGRDGMLPHQLIMTATPIPRTLAQSVYADLDVSVIDELPPGRKPVDTVVLPEARRAEVVARVRAACLAGRQAYWVCPLIEESEALELQTATDTAAALSQALPELKVALVHGRLKPQQKAQIMAAFKEGGVHLLVATTVIEVGVDVPNATLMIVENAERLGLSQLHQLRGRVGRGAQQSACVLMYAAPLSEAARARLTAMRTTNDGFEIARRDLEMRGPGEVLGTRQTGERQFHIADLLRDQALLPHIERAAAVLLERYPRHVAPIVRRWLGTKESYGEV</sequence>
<evidence type="ECO:0000256" key="5">
    <source>
        <dbReference type="ARBA" id="ARBA00022801"/>
    </source>
</evidence>
<keyword evidence="9 15" id="KW-0233">DNA recombination</keyword>
<gene>
    <name evidence="18" type="ORF">A2151_04225</name>
</gene>
<reference evidence="18 19" key="1">
    <citation type="journal article" date="2016" name="Nat. Commun.">
        <title>Thousands of microbial genomes shed light on interconnected biogeochemical processes in an aquifer system.</title>
        <authorList>
            <person name="Anantharaman K."/>
            <person name="Brown C.T."/>
            <person name="Hug L.A."/>
            <person name="Sharon I."/>
            <person name="Castelle C.J."/>
            <person name="Probst A.J."/>
            <person name="Thomas B.C."/>
            <person name="Singh A."/>
            <person name="Wilkins M.J."/>
            <person name="Karaoz U."/>
            <person name="Brodie E.L."/>
            <person name="Williams K.H."/>
            <person name="Hubbard S.S."/>
            <person name="Banfield J.F."/>
        </authorList>
    </citation>
    <scope>NUCLEOTIDE SEQUENCE [LARGE SCALE GENOMIC DNA]</scope>
</reference>
<dbReference type="InterPro" id="IPR004609">
    <property type="entry name" value="ATP-dep_DNA_helicase_RecG"/>
</dbReference>
<dbReference type="SUPFAM" id="SSF50249">
    <property type="entry name" value="Nucleic acid-binding proteins"/>
    <property type="match status" value="1"/>
</dbReference>
<evidence type="ECO:0000256" key="4">
    <source>
        <dbReference type="ARBA" id="ARBA00022763"/>
    </source>
</evidence>
<dbReference type="Pfam" id="PF17191">
    <property type="entry name" value="RecG_wedge"/>
    <property type="match status" value="1"/>
</dbReference>
<dbReference type="EMBL" id="MFSU01000028">
    <property type="protein sequence ID" value="OGI48441.1"/>
    <property type="molecule type" value="Genomic_DNA"/>
</dbReference>
<dbReference type="GO" id="GO:0006310">
    <property type="term" value="P:DNA recombination"/>
    <property type="evidence" value="ECO:0007669"/>
    <property type="project" value="UniProtKB-UniRule"/>
</dbReference>
<evidence type="ECO:0000313" key="18">
    <source>
        <dbReference type="EMBL" id="OGI48441.1"/>
    </source>
</evidence>
<dbReference type="InterPro" id="IPR012340">
    <property type="entry name" value="NA-bd_OB-fold"/>
</dbReference>
<dbReference type="Pfam" id="PF19833">
    <property type="entry name" value="RecG_dom3_C"/>
    <property type="match status" value="1"/>
</dbReference>
<dbReference type="GO" id="GO:0016887">
    <property type="term" value="F:ATP hydrolysis activity"/>
    <property type="evidence" value="ECO:0007669"/>
    <property type="project" value="RHEA"/>
</dbReference>
<dbReference type="FunFam" id="3.40.50.300:FF:000391">
    <property type="entry name" value="ATP-dependent DNA helicase RecG"/>
    <property type="match status" value="1"/>
</dbReference>
<keyword evidence="7 15" id="KW-0067">ATP-binding</keyword>
<dbReference type="GO" id="GO:0043138">
    <property type="term" value="F:3'-5' DNA helicase activity"/>
    <property type="evidence" value="ECO:0007669"/>
    <property type="project" value="UniProtKB-EC"/>
</dbReference>
<evidence type="ECO:0000259" key="17">
    <source>
        <dbReference type="PROSITE" id="PS51194"/>
    </source>
</evidence>
<evidence type="ECO:0000256" key="15">
    <source>
        <dbReference type="RuleBase" id="RU363016"/>
    </source>
</evidence>
<evidence type="ECO:0000313" key="19">
    <source>
        <dbReference type="Proteomes" id="UP000178885"/>
    </source>
</evidence>
<comment type="similarity">
    <text evidence="1 15">Belongs to the helicase family. RecG subfamily.</text>
</comment>
<dbReference type="STRING" id="1817760.A2151_04225"/>
<keyword evidence="8" id="KW-0238">DNA-binding</keyword>
<comment type="catalytic activity">
    <reaction evidence="14 15">
        <text>ATP + H2O = ADP + phosphate + H(+)</text>
        <dbReference type="Rhea" id="RHEA:13065"/>
        <dbReference type="ChEBI" id="CHEBI:15377"/>
        <dbReference type="ChEBI" id="CHEBI:15378"/>
        <dbReference type="ChEBI" id="CHEBI:30616"/>
        <dbReference type="ChEBI" id="CHEBI:43474"/>
        <dbReference type="ChEBI" id="CHEBI:456216"/>
        <dbReference type="EC" id="5.6.2.4"/>
    </reaction>
</comment>
<keyword evidence="4 15" id="KW-0227">DNA damage</keyword>
<evidence type="ECO:0000256" key="9">
    <source>
        <dbReference type="ARBA" id="ARBA00023172"/>
    </source>
</evidence>
<evidence type="ECO:0000256" key="14">
    <source>
        <dbReference type="ARBA" id="ARBA00048988"/>
    </source>
</evidence>
<keyword evidence="6 15" id="KW-0347">Helicase</keyword>
<dbReference type="NCBIfam" id="NF008163">
    <property type="entry name" value="PRK10917.1-1"/>
    <property type="match status" value="1"/>
</dbReference>
<dbReference type="SMART" id="SM00487">
    <property type="entry name" value="DEXDc"/>
    <property type="match status" value="1"/>
</dbReference>
<dbReference type="InterPro" id="IPR001650">
    <property type="entry name" value="Helicase_C-like"/>
</dbReference>
<dbReference type="Proteomes" id="UP000178885">
    <property type="component" value="Unassembled WGS sequence"/>
</dbReference>
<evidence type="ECO:0000256" key="8">
    <source>
        <dbReference type="ARBA" id="ARBA00023125"/>
    </source>
</evidence>
<dbReference type="NCBIfam" id="TIGR00643">
    <property type="entry name" value="recG"/>
    <property type="match status" value="1"/>
</dbReference>
<dbReference type="PROSITE" id="PS51194">
    <property type="entry name" value="HELICASE_CTER"/>
    <property type="match status" value="1"/>
</dbReference>
<dbReference type="PANTHER" id="PTHR47964">
    <property type="entry name" value="ATP-DEPENDENT DNA HELICASE HOMOLOG RECG, CHLOROPLASTIC"/>
    <property type="match status" value="1"/>
</dbReference>
<evidence type="ECO:0000256" key="12">
    <source>
        <dbReference type="ARBA" id="ARBA00034617"/>
    </source>
</evidence>
<evidence type="ECO:0000259" key="16">
    <source>
        <dbReference type="PROSITE" id="PS51192"/>
    </source>
</evidence>
<evidence type="ECO:0000256" key="1">
    <source>
        <dbReference type="ARBA" id="ARBA00007504"/>
    </source>
</evidence>
<proteinExistence type="inferred from homology"/>
<organism evidence="18 19">
    <name type="scientific">Candidatus Muproteobacteria bacterium RBG_16_65_34</name>
    <dbReference type="NCBI Taxonomy" id="1817760"/>
    <lineage>
        <taxon>Bacteria</taxon>
        <taxon>Pseudomonadati</taxon>
        <taxon>Pseudomonadota</taxon>
        <taxon>Candidatus Muproteobacteria</taxon>
    </lineage>
</organism>
<dbReference type="Pfam" id="PF00270">
    <property type="entry name" value="DEAD"/>
    <property type="match status" value="1"/>
</dbReference>
<dbReference type="GO" id="GO:0006281">
    <property type="term" value="P:DNA repair"/>
    <property type="evidence" value="ECO:0007669"/>
    <property type="project" value="UniProtKB-UniRule"/>
</dbReference>
<dbReference type="NCBIfam" id="NF008166">
    <property type="entry name" value="PRK10917.1-4"/>
    <property type="match status" value="1"/>
</dbReference>
<dbReference type="NCBIfam" id="NF008165">
    <property type="entry name" value="PRK10917.1-3"/>
    <property type="match status" value="1"/>
</dbReference>
<protein>
    <recommendedName>
        <fullName evidence="2 15">ATP-dependent DNA helicase RecG</fullName>
        <ecNumber evidence="13 15">5.6.2.4</ecNumber>
    </recommendedName>
</protein>
<dbReference type="EC" id="5.6.2.4" evidence="13 15"/>
<name>A0A1F6TTI0_9PROT</name>
<dbReference type="Gene3D" id="3.40.50.300">
    <property type="entry name" value="P-loop containing nucleotide triphosphate hydrolases"/>
    <property type="match status" value="2"/>
</dbReference>
<comment type="catalytic activity">
    <reaction evidence="12 15">
        <text>Couples ATP hydrolysis with the unwinding of duplex DNA by translocating in the 3'-5' direction.</text>
        <dbReference type="EC" id="5.6.2.4"/>
    </reaction>
</comment>
<evidence type="ECO:0000256" key="2">
    <source>
        <dbReference type="ARBA" id="ARBA00017846"/>
    </source>
</evidence>
<feature type="domain" description="Helicase C-terminal" evidence="17">
    <location>
        <begin position="499"/>
        <end position="645"/>
    </location>
</feature>
<keyword evidence="10 15" id="KW-0234">DNA repair</keyword>
<dbReference type="InterPro" id="IPR047112">
    <property type="entry name" value="RecG/Mfd"/>
</dbReference>
<dbReference type="PROSITE" id="PS51192">
    <property type="entry name" value="HELICASE_ATP_BIND_1"/>
    <property type="match status" value="1"/>
</dbReference>
<dbReference type="CDD" id="cd04488">
    <property type="entry name" value="RecG_wedge_OBF"/>
    <property type="match status" value="1"/>
</dbReference>
<dbReference type="CDD" id="cd17992">
    <property type="entry name" value="DEXHc_RecG"/>
    <property type="match status" value="1"/>
</dbReference>
<dbReference type="InterPro" id="IPR045562">
    <property type="entry name" value="RecG_dom3_C"/>
</dbReference>
<keyword evidence="3 15" id="KW-0547">Nucleotide-binding</keyword>
<dbReference type="InterPro" id="IPR014001">
    <property type="entry name" value="Helicase_ATP-bd"/>
</dbReference>
<dbReference type="GO" id="GO:0005524">
    <property type="term" value="F:ATP binding"/>
    <property type="evidence" value="ECO:0007669"/>
    <property type="project" value="UniProtKB-KW"/>
</dbReference>
<evidence type="ECO:0000256" key="11">
    <source>
        <dbReference type="ARBA" id="ARBA00023235"/>
    </source>
</evidence>
<keyword evidence="11" id="KW-0413">Isomerase</keyword>
<dbReference type="SUPFAM" id="SSF52540">
    <property type="entry name" value="P-loop containing nucleoside triphosphate hydrolases"/>
    <property type="match status" value="2"/>
</dbReference>
<dbReference type="Gene3D" id="2.40.50.140">
    <property type="entry name" value="Nucleic acid-binding proteins"/>
    <property type="match status" value="1"/>
</dbReference>
<dbReference type="Pfam" id="PF00271">
    <property type="entry name" value="Helicase_C"/>
    <property type="match status" value="1"/>
</dbReference>
<keyword evidence="5 15" id="KW-0378">Hydrolase</keyword>
<dbReference type="AlphaFoldDB" id="A0A1F6TTI0"/>
<comment type="caution">
    <text evidence="18">The sequence shown here is derived from an EMBL/GenBank/DDBJ whole genome shotgun (WGS) entry which is preliminary data.</text>
</comment>
<comment type="function">
    <text evidence="15">Plays a critical role in recombination and DNA repair. Helps process Holliday junction intermediates to mature products by catalyzing branch migration. Has replication fork regression activity, unwinds stalled or blocked replication forks to make a HJ that can be resolved. Has a DNA unwinding activity characteristic of a DNA helicase with 3'-5' polarity.</text>
</comment>
<feature type="domain" description="Helicase ATP-binding" evidence="16">
    <location>
        <begin position="301"/>
        <end position="466"/>
    </location>
</feature>
<dbReference type="InterPro" id="IPR033454">
    <property type="entry name" value="RecG_wedge"/>
</dbReference>
<dbReference type="GO" id="GO:0003677">
    <property type="term" value="F:DNA binding"/>
    <property type="evidence" value="ECO:0007669"/>
    <property type="project" value="UniProtKB-KW"/>
</dbReference>
<dbReference type="SMART" id="SM00490">
    <property type="entry name" value="HELICc"/>
    <property type="match status" value="1"/>
</dbReference>